<feature type="region of interest" description="Disordered" evidence="1">
    <location>
        <begin position="259"/>
        <end position="286"/>
    </location>
</feature>
<dbReference type="AlphaFoldDB" id="A0AA39XGL1"/>
<evidence type="ECO:0000256" key="2">
    <source>
        <dbReference type="SAM" id="Phobius"/>
    </source>
</evidence>
<evidence type="ECO:0000313" key="4">
    <source>
        <dbReference type="EMBL" id="KAK0633616.1"/>
    </source>
</evidence>
<dbReference type="PANTHER" id="PTHR40622">
    <property type="match status" value="1"/>
</dbReference>
<reference evidence="4" key="1">
    <citation type="submission" date="2023-06" db="EMBL/GenBank/DDBJ databases">
        <title>Genome-scale phylogeny and comparative genomics of the fungal order Sordariales.</title>
        <authorList>
            <consortium name="Lawrence Berkeley National Laboratory"/>
            <person name="Hensen N."/>
            <person name="Bonometti L."/>
            <person name="Westerberg I."/>
            <person name="Brannstrom I.O."/>
            <person name="Guillou S."/>
            <person name="Cros-Aarteil S."/>
            <person name="Calhoun S."/>
            <person name="Haridas S."/>
            <person name="Kuo A."/>
            <person name="Mondo S."/>
            <person name="Pangilinan J."/>
            <person name="Riley R."/>
            <person name="Labutti K."/>
            <person name="Andreopoulos B."/>
            <person name="Lipzen A."/>
            <person name="Chen C."/>
            <person name="Yanf M."/>
            <person name="Daum C."/>
            <person name="Ng V."/>
            <person name="Clum A."/>
            <person name="Steindorff A."/>
            <person name="Ohm R."/>
            <person name="Martin F."/>
            <person name="Silar P."/>
            <person name="Natvig D."/>
            <person name="Lalanne C."/>
            <person name="Gautier V."/>
            <person name="Ament-Velasquez S.L."/>
            <person name="Kruys A."/>
            <person name="Hutchinson M.I."/>
            <person name="Powell A.J."/>
            <person name="Barry K."/>
            <person name="Miller A.N."/>
            <person name="Grigoriev I.V."/>
            <person name="Debuchy R."/>
            <person name="Gladieux P."/>
            <person name="Thoren M.H."/>
            <person name="Johannesson H."/>
        </authorList>
    </citation>
    <scope>NUCLEOTIDE SEQUENCE</scope>
    <source>
        <strain evidence="4">CBS 606.72</strain>
    </source>
</reference>
<dbReference type="EMBL" id="JAULSU010000001">
    <property type="protein sequence ID" value="KAK0633616.1"/>
    <property type="molecule type" value="Genomic_DNA"/>
</dbReference>
<name>A0AA39XGL1_9PEZI</name>
<proteinExistence type="predicted"/>
<dbReference type="InterPro" id="IPR056145">
    <property type="entry name" value="DUF7728"/>
</dbReference>
<dbReference type="PANTHER" id="PTHR40622:SF1">
    <property type="match status" value="1"/>
</dbReference>
<feature type="region of interest" description="Disordered" evidence="1">
    <location>
        <begin position="136"/>
        <end position="169"/>
    </location>
</feature>
<keyword evidence="2" id="KW-1133">Transmembrane helix</keyword>
<keyword evidence="5" id="KW-1185">Reference proteome</keyword>
<organism evidence="4 5">
    <name type="scientific">Immersiella caudata</name>
    <dbReference type="NCBI Taxonomy" id="314043"/>
    <lineage>
        <taxon>Eukaryota</taxon>
        <taxon>Fungi</taxon>
        <taxon>Dikarya</taxon>
        <taxon>Ascomycota</taxon>
        <taxon>Pezizomycotina</taxon>
        <taxon>Sordariomycetes</taxon>
        <taxon>Sordariomycetidae</taxon>
        <taxon>Sordariales</taxon>
        <taxon>Lasiosphaeriaceae</taxon>
        <taxon>Immersiella</taxon>
    </lineage>
</organism>
<accession>A0AA39XGL1</accession>
<feature type="domain" description="DUF7728" evidence="3">
    <location>
        <begin position="47"/>
        <end position="227"/>
    </location>
</feature>
<evidence type="ECO:0000313" key="5">
    <source>
        <dbReference type="Proteomes" id="UP001175000"/>
    </source>
</evidence>
<dbReference type="Pfam" id="PF24854">
    <property type="entry name" value="DUF7728"/>
    <property type="match status" value="1"/>
</dbReference>
<dbReference type="Proteomes" id="UP001175000">
    <property type="component" value="Unassembled WGS sequence"/>
</dbReference>
<evidence type="ECO:0000256" key="1">
    <source>
        <dbReference type="SAM" id="MobiDB-lite"/>
    </source>
</evidence>
<keyword evidence="2" id="KW-0472">Membrane</keyword>
<evidence type="ECO:0000259" key="3">
    <source>
        <dbReference type="Pfam" id="PF24854"/>
    </source>
</evidence>
<comment type="caution">
    <text evidence="4">The sequence shown here is derived from an EMBL/GenBank/DDBJ whole genome shotgun (WGS) entry which is preliminary data.</text>
</comment>
<feature type="transmembrane region" description="Helical" evidence="2">
    <location>
        <begin position="304"/>
        <end position="330"/>
    </location>
</feature>
<sequence>MVKPGVAAAGLLAASTNAFLLPPTIEKVDLNLVGPLVTVPDDGVESVDVKVNCPGCPVIIHGHRVPKFMEDKPHHLDITFSVEHHPEGVDRLLANGFELYPNPDPLHEVFSATPLLDNPPWGAKGRGKWGPPWGKWGHHKDGEEHGHHRRPGGPFGRKGPQPQPLGFTLSSGALVKDAGSELELLEVDLKIIEVGGEFINGIPELQVKLIKDPSGRLMIGKVEKVEQEPAAVAPPTSEECTTLLCKWMASIFGSKGPCHGQKPDAALSPEHMELPPSPSEPARHMNKAPERSWGRLFKNIAAHIILPVLIGIVAGVSVSLIGMVVGTLIVSAWRTFVRRPSHHHHHHHRRHHSRKSIQMAPAVIEEKQALMDDVEAPPAYEDEEVKKTNNQV</sequence>
<protein>
    <recommendedName>
        <fullName evidence="3">DUF7728 domain-containing protein</fullName>
    </recommendedName>
</protein>
<keyword evidence="2" id="KW-0812">Transmembrane</keyword>
<gene>
    <name evidence="4" type="ORF">B0T14DRAFT_561203</name>
</gene>